<evidence type="ECO:0000256" key="1">
    <source>
        <dbReference type="SAM" id="Phobius"/>
    </source>
</evidence>
<protein>
    <recommendedName>
        <fullName evidence="4">Integral membrane protein</fullName>
    </recommendedName>
</protein>
<dbReference type="RefSeq" id="WP_377339047.1">
    <property type="nucleotide sequence ID" value="NZ_JBHLUE010000011.1"/>
</dbReference>
<reference evidence="2 3" key="1">
    <citation type="submission" date="2024-09" db="EMBL/GenBank/DDBJ databases">
        <authorList>
            <person name="Sun Q."/>
            <person name="Mori K."/>
        </authorList>
    </citation>
    <scope>NUCLEOTIDE SEQUENCE [LARGE SCALE GENOMIC DNA]</scope>
    <source>
        <strain evidence="2 3">TBRC 2205</strain>
    </source>
</reference>
<proteinExistence type="predicted"/>
<keyword evidence="1" id="KW-0812">Transmembrane</keyword>
<evidence type="ECO:0000313" key="3">
    <source>
        <dbReference type="Proteomes" id="UP001589894"/>
    </source>
</evidence>
<gene>
    <name evidence="2" type="ORF">ACFFHU_14430</name>
</gene>
<feature type="transmembrane region" description="Helical" evidence="1">
    <location>
        <begin position="72"/>
        <end position="91"/>
    </location>
</feature>
<feature type="transmembrane region" description="Helical" evidence="1">
    <location>
        <begin position="39"/>
        <end position="60"/>
    </location>
</feature>
<keyword evidence="1" id="KW-1133">Transmembrane helix</keyword>
<feature type="transmembrane region" description="Helical" evidence="1">
    <location>
        <begin position="107"/>
        <end position="129"/>
    </location>
</feature>
<dbReference type="Proteomes" id="UP001589894">
    <property type="component" value="Unassembled WGS sequence"/>
</dbReference>
<evidence type="ECO:0000313" key="2">
    <source>
        <dbReference type="EMBL" id="MFC0565328.1"/>
    </source>
</evidence>
<evidence type="ECO:0008006" key="4">
    <source>
        <dbReference type="Google" id="ProtNLM"/>
    </source>
</evidence>
<accession>A0ABV6NZ63</accession>
<dbReference type="EMBL" id="JBHLUE010000011">
    <property type="protein sequence ID" value="MFC0565328.1"/>
    <property type="molecule type" value="Genomic_DNA"/>
</dbReference>
<comment type="caution">
    <text evidence="2">The sequence shown here is derived from an EMBL/GenBank/DDBJ whole genome shotgun (WGS) entry which is preliminary data.</text>
</comment>
<organism evidence="2 3">
    <name type="scientific">Plantactinospora siamensis</name>
    <dbReference type="NCBI Taxonomy" id="555372"/>
    <lineage>
        <taxon>Bacteria</taxon>
        <taxon>Bacillati</taxon>
        <taxon>Actinomycetota</taxon>
        <taxon>Actinomycetes</taxon>
        <taxon>Micromonosporales</taxon>
        <taxon>Micromonosporaceae</taxon>
        <taxon>Plantactinospora</taxon>
    </lineage>
</organism>
<keyword evidence="1" id="KW-0472">Membrane</keyword>
<sequence length="154" mass="17139">MKERWRRVGALAGVLFAVNVVARLVTRFAFHDDTEASDRISLVMFAALGLILAVVAFRWGRRVPLGQWCGEIAVAVLVAMVLTIFVGPFISGSNPFADGAGAFFSQIWLYLGCTAFGALLGYLLLTALGRDYRSESLRRYAELQRSRPRRVVRR</sequence>
<name>A0ABV6NZ63_9ACTN</name>
<keyword evidence="3" id="KW-1185">Reference proteome</keyword>